<dbReference type="PANTHER" id="PTHR43537:SF34">
    <property type="entry name" value="PYRUVATE DEHYDROGENASE COMPLEX REPRESSOR"/>
    <property type="match status" value="1"/>
</dbReference>
<name>A0A1B8QBF6_9GAMM</name>
<evidence type="ECO:0000313" key="8">
    <source>
        <dbReference type="EMBL" id="OBX77083.1"/>
    </source>
</evidence>
<dbReference type="GO" id="GO:0003677">
    <property type="term" value="F:DNA binding"/>
    <property type="evidence" value="ECO:0007669"/>
    <property type="project" value="UniProtKB-KW"/>
</dbReference>
<comment type="caution">
    <text evidence="8">The sequence shown here is derived from an EMBL/GenBank/DDBJ whole genome shotgun (WGS) entry which is preliminary data.</text>
</comment>
<dbReference type="PROSITE" id="PS50949">
    <property type="entry name" value="HTH_GNTR"/>
    <property type="match status" value="1"/>
</dbReference>
<evidence type="ECO:0000256" key="1">
    <source>
        <dbReference type="ARBA" id="ARBA00022491"/>
    </source>
</evidence>
<evidence type="ECO:0000256" key="6">
    <source>
        <dbReference type="ARBA" id="ARBA00039592"/>
    </source>
</evidence>
<dbReference type="SMART" id="SM00345">
    <property type="entry name" value="HTH_GNTR"/>
    <property type="match status" value="1"/>
</dbReference>
<dbReference type="SUPFAM" id="SSF46785">
    <property type="entry name" value="Winged helix' DNA-binding domain"/>
    <property type="match status" value="1"/>
</dbReference>
<dbReference type="InterPro" id="IPR011711">
    <property type="entry name" value="GntR_C"/>
</dbReference>
<organism evidence="8 9">
    <name type="scientific">Faucicola atlantae</name>
    <dbReference type="NCBI Taxonomy" id="34059"/>
    <lineage>
        <taxon>Bacteria</taxon>
        <taxon>Pseudomonadati</taxon>
        <taxon>Pseudomonadota</taxon>
        <taxon>Gammaproteobacteria</taxon>
        <taxon>Moraxellales</taxon>
        <taxon>Moraxellaceae</taxon>
        <taxon>Faucicola</taxon>
    </lineage>
</organism>
<evidence type="ECO:0000256" key="4">
    <source>
        <dbReference type="ARBA" id="ARBA00023163"/>
    </source>
</evidence>
<dbReference type="Pfam" id="PF07729">
    <property type="entry name" value="FCD"/>
    <property type="match status" value="1"/>
</dbReference>
<dbReference type="Gene3D" id="1.20.120.530">
    <property type="entry name" value="GntR ligand-binding domain-like"/>
    <property type="match status" value="1"/>
</dbReference>
<dbReference type="InterPro" id="IPR000524">
    <property type="entry name" value="Tscrpt_reg_HTH_GntR"/>
</dbReference>
<dbReference type="PANTHER" id="PTHR43537">
    <property type="entry name" value="TRANSCRIPTIONAL REGULATOR, GNTR FAMILY"/>
    <property type="match status" value="1"/>
</dbReference>
<dbReference type="AlphaFoldDB" id="A0A1B8QBF6"/>
<reference evidence="8 9" key="1">
    <citation type="submission" date="2016-06" db="EMBL/GenBank/DDBJ databases">
        <title>Draft genome of Moraxella atlantae CCUG 59586.</title>
        <authorList>
            <person name="Salva-Serra F."/>
            <person name="Engstrom-Jakobsson H."/>
            <person name="Thorell K."/>
            <person name="Gonzales-Siles L."/>
            <person name="Karlsson R."/>
            <person name="Boulund F."/>
            <person name="Engstrand L."/>
            <person name="Kristiansson E."/>
            <person name="Moore E."/>
        </authorList>
    </citation>
    <scope>NUCLEOTIDE SEQUENCE [LARGE SCALE GENOMIC DNA]</scope>
    <source>
        <strain evidence="8 9">CCUG 59586</strain>
    </source>
</reference>
<sequence length="258" mass="28569">MKVSVQTAEALLLMIEAQNLPIGARLPAERALCQALQVSRAALREAIGQLIGLGVLESRAGSGTFVRQPLAVTMFRASQASIETTAIKDDHVAKDDDADPLYRLDVYEARLVLEAGTAWYAAQRATPADIEHIRAAYDLLADYQRQGNTEQAALADAQFHLAIAQASHNLVLLELMHNLFERLQRNVVTARRKIYTQTYEFDKLHAQHSAILAHVSDGEPQAAREAICEHIGFVNQQITDIELQQARTQRVSRLGILL</sequence>
<dbReference type="CDD" id="cd07377">
    <property type="entry name" value="WHTH_GntR"/>
    <property type="match status" value="1"/>
</dbReference>
<keyword evidence="4" id="KW-0804">Transcription</keyword>
<evidence type="ECO:0000259" key="7">
    <source>
        <dbReference type="PROSITE" id="PS50949"/>
    </source>
</evidence>
<dbReference type="GO" id="GO:0003700">
    <property type="term" value="F:DNA-binding transcription factor activity"/>
    <property type="evidence" value="ECO:0007669"/>
    <property type="project" value="InterPro"/>
</dbReference>
<comment type="function">
    <text evidence="5">Transcriptional repressor for the pyruvate dehydrogenase complex genes aceEF and lpd.</text>
</comment>
<dbReference type="Gene3D" id="1.10.10.10">
    <property type="entry name" value="Winged helix-like DNA-binding domain superfamily/Winged helix DNA-binding domain"/>
    <property type="match status" value="1"/>
</dbReference>
<accession>A0A1B8QBF6</accession>
<protein>
    <recommendedName>
        <fullName evidence="6">Pyruvate dehydrogenase complex repressor</fullName>
    </recommendedName>
</protein>
<dbReference type="InterPro" id="IPR036390">
    <property type="entry name" value="WH_DNA-bd_sf"/>
</dbReference>
<evidence type="ECO:0000256" key="2">
    <source>
        <dbReference type="ARBA" id="ARBA00023015"/>
    </source>
</evidence>
<dbReference type="Proteomes" id="UP000092616">
    <property type="component" value="Unassembled WGS sequence"/>
</dbReference>
<keyword evidence="2" id="KW-0805">Transcription regulation</keyword>
<dbReference type="EMBL" id="LZNA01000056">
    <property type="protein sequence ID" value="OBX77083.1"/>
    <property type="molecule type" value="Genomic_DNA"/>
</dbReference>
<dbReference type="PRINTS" id="PR00035">
    <property type="entry name" value="HTHGNTR"/>
</dbReference>
<evidence type="ECO:0000256" key="3">
    <source>
        <dbReference type="ARBA" id="ARBA00023125"/>
    </source>
</evidence>
<gene>
    <name evidence="8" type="ORF">A9306_01150</name>
</gene>
<dbReference type="Pfam" id="PF00392">
    <property type="entry name" value="GntR"/>
    <property type="match status" value="1"/>
</dbReference>
<proteinExistence type="predicted"/>
<keyword evidence="9" id="KW-1185">Reference proteome</keyword>
<dbReference type="SUPFAM" id="SSF48008">
    <property type="entry name" value="GntR ligand-binding domain-like"/>
    <property type="match status" value="1"/>
</dbReference>
<dbReference type="InterPro" id="IPR008920">
    <property type="entry name" value="TF_FadR/GntR_C"/>
</dbReference>
<dbReference type="RefSeq" id="WP_067338100.1">
    <property type="nucleotide sequence ID" value="NZ_LZNA01000056.1"/>
</dbReference>
<feature type="domain" description="HTH gntR-type" evidence="7">
    <location>
        <begin position="1"/>
        <end position="69"/>
    </location>
</feature>
<evidence type="ECO:0000256" key="5">
    <source>
        <dbReference type="ARBA" id="ARBA00037357"/>
    </source>
</evidence>
<dbReference type="InterPro" id="IPR036388">
    <property type="entry name" value="WH-like_DNA-bd_sf"/>
</dbReference>
<keyword evidence="3" id="KW-0238">DNA-binding</keyword>
<dbReference type="SMART" id="SM00895">
    <property type="entry name" value="FCD"/>
    <property type="match status" value="1"/>
</dbReference>
<evidence type="ECO:0000313" key="9">
    <source>
        <dbReference type="Proteomes" id="UP000092616"/>
    </source>
</evidence>
<keyword evidence="1" id="KW-0678">Repressor</keyword>